<protein>
    <recommendedName>
        <fullName evidence="3">SdrD B-like protein</fullName>
    </recommendedName>
</protein>
<keyword evidence="2" id="KW-1185">Reference proteome</keyword>
<sequence length="934" mass="106607">MFHYLFRKIVLIFLISISFVFTSAQVYSGIDMEIRNESTTDKPNIVDLVVLVKNETSSKFEGNIYIDVPKGFRSVSGNQIKLELNVGEKRFLPVKILVSNDAGYGDEEIVFSCKSSANELIVKKKLIYRVQENNTLRLNAENPLIYMNENNINDSVEVKARVTNMGNKRQDITVVFKIPETAQGTIFVERKGSVDVLKDTVFSFKFIPAHILKSTQMTINIAGFREPEKEIFGNTSVSVQNISSTQRYRDMQPLMGYSSYAKNSITAGYRRIGDNADMYQLIGSGGFNLPAGYIFISGNIYTMNNQDDPIVNNTYISYHRGNSAVTLGNVNRMLEMPLFGRGAEYSLTSADKDKKVEIGFIDQSFNLIEKTPFLQNGYGLYAKGTIGAQNTSRSISGVYVFRNDPYEKADHNLLGTDVQYLFSKDWRLNAKLYSGMSFYEADRSTKPSLGVESQYSGVISKINLNGSYFYSTDYYPGNRRGVLQIQQSFSKNIFKEHYWYANILVSDFSPKYFSYDYNTRSKNLRLDTGINFAKKGDFGWGIGYQYQEETSNNYNSFLGIFNSFEQNQLKAQRLTEYTNWTSPDKKHSSILGIEAGLVTYPDMEKPRLQMKLSGNYGYKAFSFSYIYQYGAYFLSEYAFSKVMNKTEDYKKLSLSAFYNKTLFKNKINVTSGVSYTDDILYGKAPSAFFNLKYLGKQYGLYLNSSWYKYSIGSLHTNMLTIEAGVTLNLPTNTLDPGKKGSIKAFVYYDNNDNNRYDEGDEAADGYVIMINTISFKSNKDGNIEYKQIPYGKYRLKQVIQQGWYYDEMDIEMDSHRRSLEIPLHRNGTVRGKITYDFDAKTAQEFNPKLGGIIINIFQGEKLLQRISTDDNGEFLAFLRTGEYRISLNESTLPVNTYCEQTYTDMESIAGKITVLNPFVIKVKEKNIRVKKFGN</sequence>
<name>A0A2M9CAC8_9FLAO</name>
<dbReference type="EMBL" id="PGFD01000001">
    <property type="protein sequence ID" value="PJJ67808.1"/>
    <property type="molecule type" value="Genomic_DNA"/>
</dbReference>
<evidence type="ECO:0000313" key="2">
    <source>
        <dbReference type="Proteomes" id="UP000228740"/>
    </source>
</evidence>
<proteinExistence type="predicted"/>
<organism evidence="1 2">
    <name type="scientific">Chryseobacterium geocarposphaerae</name>
    <dbReference type="NCBI Taxonomy" id="1416776"/>
    <lineage>
        <taxon>Bacteria</taxon>
        <taxon>Pseudomonadati</taxon>
        <taxon>Bacteroidota</taxon>
        <taxon>Flavobacteriia</taxon>
        <taxon>Flavobacteriales</taxon>
        <taxon>Weeksellaceae</taxon>
        <taxon>Chryseobacterium group</taxon>
        <taxon>Chryseobacterium</taxon>
    </lineage>
</organism>
<dbReference type="AlphaFoldDB" id="A0A2M9CAC8"/>
<comment type="caution">
    <text evidence="1">The sequence shown here is derived from an EMBL/GenBank/DDBJ whole genome shotgun (WGS) entry which is preliminary data.</text>
</comment>
<evidence type="ECO:0008006" key="3">
    <source>
        <dbReference type="Google" id="ProtNLM"/>
    </source>
</evidence>
<gene>
    <name evidence="1" type="ORF">CLV73_1827</name>
</gene>
<accession>A0A2M9CAC8</accession>
<reference evidence="1 2" key="1">
    <citation type="submission" date="2017-11" db="EMBL/GenBank/DDBJ databases">
        <title>Genomic Encyclopedia of Archaeal and Bacterial Type Strains, Phase II (KMG-II): From Individual Species to Whole Genera.</title>
        <authorList>
            <person name="Goeker M."/>
        </authorList>
    </citation>
    <scope>NUCLEOTIDE SEQUENCE [LARGE SCALE GENOMIC DNA]</scope>
    <source>
        <strain evidence="1 2">DSM 27617</strain>
    </source>
</reference>
<evidence type="ECO:0000313" key="1">
    <source>
        <dbReference type="EMBL" id="PJJ67808.1"/>
    </source>
</evidence>
<dbReference type="Proteomes" id="UP000228740">
    <property type="component" value="Unassembled WGS sequence"/>
</dbReference>